<accession>V4BHB9</accession>
<name>V4BHB9_LOTGI</name>
<gene>
    <name evidence="1" type="ORF">LOTGIDRAFT_145942</name>
</gene>
<dbReference type="KEGG" id="lgi:LOTGIDRAFT_145942"/>
<dbReference type="Proteomes" id="UP000030746">
    <property type="component" value="Unassembled WGS sequence"/>
</dbReference>
<dbReference type="OMA" id="MAERCHK"/>
<organism evidence="1 2">
    <name type="scientific">Lottia gigantea</name>
    <name type="common">Giant owl limpet</name>
    <dbReference type="NCBI Taxonomy" id="225164"/>
    <lineage>
        <taxon>Eukaryota</taxon>
        <taxon>Metazoa</taxon>
        <taxon>Spiralia</taxon>
        <taxon>Lophotrochozoa</taxon>
        <taxon>Mollusca</taxon>
        <taxon>Gastropoda</taxon>
        <taxon>Patellogastropoda</taxon>
        <taxon>Lottioidea</taxon>
        <taxon>Lottiidae</taxon>
        <taxon>Lottia</taxon>
    </lineage>
</organism>
<dbReference type="PANTHER" id="PTHR33796:SF1">
    <property type="entry name" value="HOLLIDAY JUNCTION BRANCH MIGRATION COMPLEX SUBUNIT RUVA"/>
    <property type="match status" value="1"/>
</dbReference>
<proteinExistence type="predicted"/>
<protein>
    <submittedName>
        <fullName evidence="1">Uncharacterized protein</fullName>
    </submittedName>
</protein>
<keyword evidence="2" id="KW-1185">Reference proteome</keyword>
<dbReference type="EMBL" id="KB202797">
    <property type="protein sequence ID" value="ESO87939.1"/>
    <property type="molecule type" value="Genomic_DNA"/>
</dbReference>
<evidence type="ECO:0000313" key="1">
    <source>
        <dbReference type="EMBL" id="ESO87939.1"/>
    </source>
</evidence>
<sequence length="91" mass="10883">RPHYVENTSSRPITEVKQRRARLVLGWVSAWEHRVFRPVPGLDKIYEPKLIFLCLRPYHVENTSSRPITEVKQRRARLVLGWVTAWEHRVL</sequence>
<evidence type="ECO:0000313" key="2">
    <source>
        <dbReference type="Proteomes" id="UP000030746"/>
    </source>
</evidence>
<reference evidence="1 2" key="1">
    <citation type="journal article" date="2013" name="Nature">
        <title>Insights into bilaterian evolution from three spiralian genomes.</title>
        <authorList>
            <person name="Simakov O."/>
            <person name="Marletaz F."/>
            <person name="Cho S.J."/>
            <person name="Edsinger-Gonzales E."/>
            <person name="Havlak P."/>
            <person name="Hellsten U."/>
            <person name="Kuo D.H."/>
            <person name="Larsson T."/>
            <person name="Lv J."/>
            <person name="Arendt D."/>
            <person name="Savage R."/>
            <person name="Osoegawa K."/>
            <person name="de Jong P."/>
            <person name="Grimwood J."/>
            <person name="Chapman J.A."/>
            <person name="Shapiro H."/>
            <person name="Aerts A."/>
            <person name="Otillar R.P."/>
            <person name="Terry A.Y."/>
            <person name="Boore J.L."/>
            <person name="Grigoriev I.V."/>
            <person name="Lindberg D.R."/>
            <person name="Seaver E.C."/>
            <person name="Weisblat D.A."/>
            <person name="Putnam N.H."/>
            <person name="Rokhsar D.S."/>
        </authorList>
    </citation>
    <scope>NUCLEOTIDE SEQUENCE [LARGE SCALE GENOMIC DNA]</scope>
</reference>
<dbReference type="RefSeq" id="XP_009061373.1">
    <property type="nucleotide sequence ID" value="XM_009063125.1"/>
</dbReference>
<dbReference type="HOGENOM" id="CLU_2433176_0_0_1"/>
<dbReference type="CTD" id="20235042"/>
<dbReference type="PANTHER" id="PTHR33796">
    <property type="entry name" value="HOLLIDAY JUNCTION ATP-DEPENDENT DNA HELICASE RUVA"/>
    <property type="match status" value="1"/>
</dbReference>
<dbReference type="GeneID" id="20235042"/>
<feature type="non-terminal residue" evidence="1">
    <location>
        <position position="1"/>
    </location>
</feature>
<dbReference type="AlphaFoldDB" id="V4BHB9"/>
<dbReference type="OrthoDB" id="5873669at2759"/>